<comment type="caution">
    <text evidence="2">The sequence shown here is derived from an EMBL/GenBank/DDBJ whole genome shotgun (WGS) entry which is preliminary data.</text>
</comment>
<feature type="chain" id="PRO_5040798740" evidence="1">
    <location>
        <begin position="20"/>
        <end position="180"/>
    </location>
</feature>
<accession>A0A9W9Y9V9</accession>
<organism evidence="2 3">
    <name type="scientific">Desmophyllum pertusum</name>
    <dbReference type="NCBI Taxonomy" id="174260"/>
    <lineage>
        <taxon>Eukaryota</taxon>
        <taxon>Metazoa</taxon>
        <taxon>Cnidaria</taxon>
        <taxon>Anthozoa</taxon>
        <taxon>Hexacorallia</taxon>
        <taxon>Scleractinia</taxon>
        <taxon>Caryophylliina</taxon>
        <taxon>Caryophylliidae</taxon>
        <taxon>Desmophyllum</taxon>
    </lineage>
</organism>
<keyword evidence="3" id="KW-1185">Reference proteome</keyword>
<dbReference type="OrthoDB" id="5956055at2759"/>
<protein>
    <submittedName>
        <fullName evidence="2">Uncharacterized protein</fullName>
    </submittedName>
</protein>
<dbReference type="Proteomes" id="UP001163046">
    <property type="component" value="Unassembled WGS sequence"/>
</dbReference>
<reference evidence="2" key="1">
    <citation type="submission" date="2023-01" db="EMBL/GenBank/DDBJ databases">
        <title>Genome assembly of the deep-sea coral Lophelia pertusa.</title>
        <authorList>
            <person name="Herrera S."/>
            <person name="Cordes E."/>
        </authorList>
    </citation>
    <scope>NUCLEOTIDE SEQUENCE</scope>
    <source>
        <strain evidence="2">USNM1676648</strain>
        <tissue evidence="2">Polyp</tissue>
    </source>
</reference>
<keyword evidence="1" id="KW-0732">Signal</keyword>
<dbReference type="AlphaFoldDB" id="A0A9W9Y9V9"/>
<proteinExistence type="predicted"/>
<name>A0A9W9Y9V9_9CNID</name>
<dbReference type="EMBL" id="MU827815">
    <property type="protein sequence ID" value="KAJ7323416.1"/>
    <property type="molecule type" value="Genomic_DNA"/>
</dbReference>
<feature type="signal peptide" evidence="1">
    <location>
        <begin position="1"/>
        <end position="19"/>
    </location>
</feature>
<gene>
    <name evidence="2" type="ORF">OS493_031891</name>
</gene>
<evidence type="ECO:0000256" key="1">
    <source>
        <dbReference type="SAM" id="SignalP"/>
    </source>
</evidence>
<evidence type="ECO:0000313" key="2">
    <source>
        <dbReference type="EMBL" id="KAJ7323416.1"/>
    </source>
</evidence>
<evidence type="ECO:0000313" key="3">
    <source>
        <dbReference type="Proteomes" id="UP001163046"/>
    </source>
</evidence>
<sequence>MKTCSFLVTFSLALVLANAMSTEEHVRRAFPMKHRHLLPEITSLQLQDAPAMVPKQNDESTQCLAKCEPECQRVNVPAFLKNPENFMKFEKGPIDCVLGSTVVFQRKPRYQCQFVGLYLFDCCRACNAKHEKCLKELGNFNGGPEFCYRNNYRCMCHCLGKHNPPENHHEIKEEPTTAGS</sequence>